<keyword evidence="1" id="KW-0560">Oxidoreductase</keyword>
<dbReference type="Pfam" id="PF02771">
    <property type="entry name" value="Acyl-CoA_dh_N"/>
    <property type="match status" value="1"/>
</dbReference>
<dbReference type="InterPro" id="IPR036250">
    <property type="entry name" value="AcylCo_DH-like_C"/>
</dbReference>
<reference evidence="5 6" key="1">
    <citation type="submission" date="2013-01" db="EMBL/GenBank/DDBJ databases">
        <title>Whole genome shotgun sequence of Gordonia soli NBRC 108243.</title>
        <authorList>
            <person name="Isaki-Nakamura S."/>
            <person name="Hosoyama A."/>
            <person name="Tsuchikane K."/>
            <person name="Ando Y."/>
            <person name="Baba S."/>
            <person name="Ohji S."/>
            <person name="Hamada M."/>
            <person name="Tamura T."/>
            <person name="Yamazoe A."/>
            <person name="Yamazaki S."/>
            <person name="Fujita N."/>
        </authorList>
    </citation>
    <scope>NUCLEOTIDE SEQUENCE [LARGE SCALE GENOMIC DNA]</scope>
    <source>
        <strain evidence="5 6">NBRC 108243</strain>
    </source>
</reference>
<dbReference type="Gene3D" id="1.10.540.10">
    <property type="entry name" value="Acyl-CoA dehydrogenase/oxidase, N-terminal domain"/>
    <property type="match status" value="1"/>
</dbReference>
<comment type="caution">
    <text evidence="5">The sequence shown here is derived from an EMBL/GenBank/DDBJ whole genome shotgun (WGS) entry which is preliminary data.</text>
</comment>
<dbReference type="RefSeq" id="WP_007622086.1">
    <property type="nucleotide sequence ID" value="NZ_BANX01000023.1"/>
</dbReference>
<dbReference type="GO" id="GO:0005737">
    <property type="term" value="C:cytoplasm"/>
    <property type="evidence" value="ECO:0007669"/>
    <property type="project" value="TreeGrafter"/>
</dbReference>
<accession>M0QKZ1</accession>
<evidence type="ECO:0000256" key="1">
    <source>
        <dbReference type="ARBA" id="ARBA00023002"/>
    </source>
</evidence>
<evidence type="ECO:0000313" key="6">
    <source>
        <dbReference type="Proteomes" id="UP000011666"/>
    </source>
</evidence>
<dbReference type="SUPFAM" id="SSF56645">
    <property type="entry name" value="Acyl-CoA dehydrogenase NM domain-like"/>
    <property type="match status" value="1"/>
</dbReference>
<dbReference type="PANTHER" id="PTHR48083:SF19">
    <property type="entry name" value="FLAVIN-DEPENDENT MONOOXYGENASE, OXYGENASE SUBUNIT HSAA"/>
    <property type="match status" value="1"/>
</dbReference>
<dbReference type="Pfam" id="PF08028">
    <property type="entry name" value="Acyl-CoA_dh_2"/>
    <property type="match status" value="1"/>
</dbReference>
<dbReference type="eggNOG" id="COG1960">
    <property type="taxonomic scope" value="Bacteria"/>
</dbReference>
<comment type="similarity">
    <text evidence="2">Belongs to the HpaH/HsaA monooxygenase family.</text>
</comment>
<dbReference type="InterPro" id="IPR037069">
    <property type="entry name" value="AcylCoA_DH/ox_N_sf"/>
</dbReference>
<dbReference type="Proteomes" id="UP000011666">
    <property type="component" value="Unassembled WGS sequence"/>
</dbReference>
<dbReference type="GO" id="GO:0016712">
    <property type="term" value="F:oxidoreductase activity, acting on paired donors, with incorporation or reduction of molecular oxygen, reduced flavin or flavoprotein as one donor, and incorporation of one atom of oxygen"/>
    <property type="evidence" value="ECO:0007669"/>
    <property type="project" value="TreeGrafter"/>
</dbReference>
<keyword evidence="6" id="KW-1185">Reference proteome</keyword>
<evidence type="ECO:0000313" key="5">
    <source>
        <dbReference type="EMBL" id="GAC69228.1"/>
    </source>
</evidence>
<gene>
    <name evidence="5" type="ORF">GS4_23_00220</name>
</gene>
<evidence type="ECO:0000256" key="2">
    <source>
        <dbReference type="ARBA" id="ARBA00049661"/>
    </source>
</evidence>
<dbReference type="GO" id="GO:0033539">
    <property type="term" value="P:fatty acid beta-oxidation using acyl-CoA dehydrogenase"/>
    <property type="evidence" value="ECO:0007669"/>
    <property type="project" value="TreeGrafter"/>
</dbReference>
<dbReference type="AlphaFoldDB" id="M0QKZ1"/>
<dbReference type="InterPro" id="IPR009100">
    <property type="entry name" value="AcylCoA_DH/oxidase_NM_dom_sf"/>
</dbReference>
<protein>
    <submittedName>
        <fullName evidence="5">Putative oxidoreductase</fullName>
    </submittedName>
</protein>
<dbReference type="InterPro" id="IPR013786">
    <property type="entry name" value="AcylCoA_DH/ox_N"/>
</dbReference>
<dbReference type="InterPro" id="IPR050741">
    <property type="entry name" value="Acyl-CoA_dehydrogenase"/>
</dbReference>
<name>M0QKZ1_9ACTN</name>
<dbReference type="PIRSF" id="PIRSF016578">
    <property type="entry name" value="HsaA"/>
    <property type="match status" value="1"/>
</dbReference>
<feature type="domain" description="Acyl-CoA dehydrogenase/oxidase N-terminal" evidence="3">
    <location>
        <begin position="17"/>
        <end position="89"/>
    </location>
</feature>
<dbReference type="Gene3D" id="2.40.110.10">
    <property type="entry name" value="Butyryl-CoA Dehydrogenase, subunit A, domain 2"/>
    <property type="match status" value="1"/>
</dbReference>
<dbReference type="InterPro" id="IPR046373">
    <property type="entry name" value="Acyl-CoA_Oxase/DH_mid-dom_sf"/>
</dbReference>
<feature type="domain" description="Acyl-CoA dehydrogenase C-terminal" evidence="4">
    <location>
        <begin position="237"/>
        <end position="372"/>
    </location>
</feature>
<sequence length="420" mass="45492">MTYNEAAFAAGFADYLREIAPGTVERERKRELPHQQIRDLFALGFGTLRLPSQWGGFGWDLPRALDAVIDLAAADPHVAHALRGHFNVIEDSRLAAPDHHPDLIARLAAGDLVGTAYSERKLAPEQDARLELREGVYHLSGVKYYTTGSVYADWIVAAGRDVETGKQINVIVDAHESGVEIVDDWDGFGQTLTGSGTTRFTDVPVAYRNHVDAGSELTPAHSHQIAFLQVYLLSVIAGISAAVARDAVEYVRPRKRTFGVGSIAEPRRNPLVQEVVGELHGIAQSVRSIVLEEARQLDALQVLLHDNTIDDSAKSAAAGERLIRVYSIQSPVIDLALRGATRLFDVGGASATSVDLVLDRHWRNIRTIGAHNPAGQRLQQVGNFRLNGILPPSLGGLEPGDIGIIATTPDLSTSTEGVVR</sequence>
<dbReference type="SUPFAM" id="SSF47203">
    <property type="entry name" value="Acyl-CoA dehydrogenase C-terminal domain-like"/>
    <property type="match status" value="1"/>
</dbReference>
<organism evidence="5 6">
    <name type="scientific">Gordonia soli NBRC 108243</name>
    <dbReference type="NCBI Taxonomy" id="1223545"/>
    <lineage>
        <taxon>Bacteria</taxon>
        <taxon>Bacillati</taxon>
        <taxon>Actinomycetota</taxon>
        <taxon>Actinomycetes</taxon>
        <taxon>Mycobacteriales</taxon>
        <taxon>Gordoniaceae</taxon>
        <taxon>Gordonia</taxon>
    </lineage>
</organism>
<dbReference type="STRING" id="1223545.GS4_23_00220"/>
<evidence type="ECO:0000259" key="4">
    <source>
        <dbReference type="Pfam" id="PF08028"/>
    </source>
</evidence>
<dbReference type="PANTHER" id="PTHR48083">
    <property type="entry name" value="MEDIUM-CHAIN SPECIFIC ACYL-COA DEHYDROGENASE, MITOCHONDRIAL-RELATED"/>
    <property type="match status" value="1"/>
</dbReference>
<dbReference type="EMBL" id="BANX01000023">
    <property type="protein sequence ID" value="GAC69228.1"/>
    <property type="molecule type" value="Genomic_DNA"/>
</dbReference>
<dbReference type="Gene3D" id="1.20.140.10">
    <property type="entry name" value="Butyryl-CoA Dehydrogenase, subunit A, domain 3"/>
    <property type="match status" value="1"/>
</dbReference>
<dbReference type="InterPro" id="IPR013107">
    <property type="entry name" value="Acyl-CoA_DH_C"/>
</dbReference>
<evidence type="ECO:0000259" key="3">
    <source>
        <dbReference type="Pfam" id="PF02771"/>
    </source>
</evidence>
<dbReference type="GO" id="GO:0050660">
    <property type="term" value="F:flavin adenine dinucleotide binding"/>
    <property type="evidence" value="ECO:0007669"/>
    <property type="project" value="InterPro"/>
</dbReference>
<proteinExistence type="inferred from homology"/>
<dbReference type="GO" id="GO:0003995">
    <property type="term" value="F:acyl-CoA dehydrogenase activity"/>
    <property type="evidence" value="ECO:0007669"/>
    <property type="project" value="TreeGrafter"/>
</dbReference>